<keyword evidence="1" id="KW-0812">Transmembrane</keyword>
<accession>A0ABY8IZC5</accession>
<dbReference type="RefSeq" id="WP_283076655.1">
    <property type="nucleotide sequence ID" value="NZ_CP121671.1"/>
</dbReference>
<gene>
    <name evidence="2" type="ORF">P9989_20295</name>
</gene>
<keyword evidence="1" id="KW-0472">Membrane</keyword>
<feature type="transmembrane region" description="Helical" evidence="1">
    <location>
        <begin position="36"/>
        <end position="56"/>
    </location>
</feature>
<sequence length="118" mass="13454">MKFSSQKLLGSIWLAVAVMNIVLIGFDMYLTDSSTFIFILHIITAGSSIYLAAAFMNIHKFSCVRSNDNHLFIRSGLYPREKKIPLSHISKVVEKEVYLQIYCGDKKTAKIHRRVLSD</sequence>
<evidence type="ECO:0000256" key="1">
    <source>
        <dbReference type="SAM" id="Phobius"/>
    </source>
</evidence>
<reference evidence="2 3" key="1">
    <citation type="submission" date="2023-04" db="EMBL/GenBank/DDBJ databases">
        <title>Genome sequence of Halobacillus naozhouensis KACC 21980.</title>
        <authorList>
            <person name="Kim S."/>
            <person name="Heo J."/>
            <person name="Kwon S.-W."/>
        </authorList>
    </citation>
    <scope>NUCLEOTIDE SEQUENCE [LARGE SCALE GENOMIC DNA]</scope>
    <source>
        <strain evidence="2 3">KCTC 13234</strain>
    </source>
</reference>
<dbReference type="Proteomes" id="UP001221597">
    <property type="component" value="Chromosome"/>
</dbReference>
<keyword evidence="3" id="KW-1185">Reference proteome</keyword>
<organism evidence="2 3">
    <name type="scientific">Halobacillus naozhouensis</name>
    <dbReference type="NCBI Taxonomy" id="554880"/>
    <lineage>
        <taxon>Bacteria</taxon>
        <taxon>Bacillati</taxon>
        <taxon>Bacillota</taxon>
        <taxon>Bacilli</taxon>
        <taxon>Bacillales</taxon>
        <taxon>Bacillaceae</taxon>
        <taxon>Halobacillus</taxon>
    </lineage>
</organism>
<evidence type="ECO:0000313" key="3">
    <source>
        <dbReference type="Proteomes" id="UP001221597"/>
    </source>
</evidence>
<name>A0ABY8IZC5_9BACI</name>
<evidence type="ECO:0000313" key="2">
    <source>
        <dbReference type="EMBL" id="WFT74659.1"/>
    </source>
</evidence>
<dbReference type="EMBL" id="CP121671">
    <property type="protein sequence ID" value="WFT74659.1"/>
    <property type="molecule type" value="Genomic_DNA"/>
</dbReference>
<proteinExistence type="predicted"/>
<keyword evidence="1" id="KW-1133">Transmembrane helix</keyword>
<protein>
    <recommendedName>
        <fullName evidence="4">PH domain-containing protein</fullName>
    </recommendedName>
</protein>
<evidence type="ECO:0008006" key="4">
    <source>
        <dbReference type="Google" id="ProtNLM"/>
    </source>
</evidence>
<feature type="transmembrane region" description="Helical" evidence="1">
    <location>
        <begin position="12"/>
        <end position="30"/>
    </location>
</feature>